<keyword evidence="3" id="KW-1185">Reference proteome</keyword>
<dbReference type="Pfam" id="PF01575">
    <property type="entry name" value="MaoC_dehydratas"/>
    <property type="match status" value="1"/>
</dbReference>
<dbReference type="GO" id="GO:0006633">
    <property type="term" value="P:fatty acid biosynthetic process"/>
    <property type="evidence" value="ECO:0007669"/>
    <property type="project" value="TreeGrafter"/>
</dbReference>
<dbReference type="InterPro" id="IPR029069">
    <property type="entry name" value="HotDog_dom_sf"/>
</dbReference>
<dbReference type="OrthoDB" id="9801625at2"/>
<protein>
    <submittedName>
        <fullName evidence="2">3-hydroxybutyryl-CoA dehydratase</fullName>
    </submittedName>
</protein>
<dbReference type="RefSeq" id="WP_090304586.1">
    <property type="nucleotide sequence ID" value="NZ_FNRK01000002.1"/>
</dbReference>
<dbReference type="InterPro" id="IPR050965">
    <property type="entry name" value="UPF0336/Enoyl-CoA_hydratase"/>
</dbReference>
<dbReference type="STRING" id="81409.SAMN04515656_102204"/>
<evidence type="ECO:0000313" key="2">
    <source>
        <dbReference type="EMBL" id="SEA02680.1"/>
    </source>
</evidence>
<reference evidence="2 3" key="1">
    <citation type="submission" date="2016-10" db="EMBL/GenBank/DDBJ databases">
        <authorList>
            <person name="de Groot N.N."/>
        </authorList>
    </citation>
    <scope>NUCLEOTIDE SEQUENCE [LARGE SCALE GENOMIC DNA]</scope>
    <source>
        <strain evidence="2 3">SR12</strain>
    </source>
</reference>
<dbReference type="EMBL" id="FNRK01000002">
    <property type="protein sequence ID" value="SEA02680.1"/>
    <property type="molecule type" value="Genomic_DNA"/>
</dbReference>
<organism evidence="2 3">
    <name type="scientific">Eubacterium aggregans</name>
    <dbReference type="NCBI Taxonomy" id="81409"/>
    <lineage>
        <taxon>Bacteria</taxon>
        <taxon>Bacillati</taxon>
        <taxon>Bacillota</taxon>
        <taxon>Clostridia</taxon>
        <taxon>Eubacteriales</taxon>
        <taxon>Eubacteriaceae</taxon>
        <taxon>Eubacterium</taxon>
    </lineage>
</organism>
<feature type="domain" description="MaoC-like" evidence="1">
    <location>
        <begin position="13"/>
        <end position="107"/>
    </location>
</feature>
<dbReference type="PANTHER" id="PTHR43437">
    <property type="entry name" value="HYDROXYACYL-THIOESTER DEHYDRATASE TYPE 2, MITOCHONDRIAL-RELATED"/>
    <property type="match status" value="1"/>
</dbReference>
<accession>A0A1H3XTW7</accession>
<evidence type="ECO:0000259" key="1">
    <source>
        <dbReference type="Pfam" id="PF01575"/>
    </source>
</evidence>
<dbReference type="PANTHER" id="PTHR43437:SF3">
    <property type="entry name" value="HYDROXYACYL-THIOESTER DEHYDRATASE TYPE 2, MITOCHONDRIAL"/>
    <property type="match status" value="1"/>
</dbReference>
<name>A0A1H3XTW7_9FIRM</name>
<sequence length="136" mass="14410">MITPLKIGDSYTISKKITEEDVVKFAEVTGDNNPLHLDADYASKSMFGGRIAHGMISAGIISGALGTGMPGIGTTYLGQELSFCKPVKIGDTLTVSLTVDEILHKKKFDIAKIKTLCTNEVGETVVNGIATVIPPQ</sequence>
<dbReference type="Proteomes" id="UP000199394">
    <property type="component" value="Unassembled WGS sequence"/>
</dbReference>
<dbReference type="AlphaFoldDB" id="A0A1H3XTW7"/>
<dbReference type="Gene3D" id="3.10.129.10">
    <property type="entry name" value="Hotdog Thioesterase"/>
    <property type="match status" value="1"/>
</dbReference>
<dbReference type="SUPFAM" id="SSF54637">
    <property type="entry name" value="Thioesterase/thiol ester dehydrase-isomerase"/>
    <property type="match status" value="1"/>
</dbReference>
<proteinExistence type="predicted"/>
<dbReference type="GO" id="GO:0019171">
    <property type="term" value="F:(3R)-hydroxyacyl-[acyl-carrier-protein] dehydratase activity"/>
    <property type="evidence" value="ECO:0007669"/>
    <property type="project" value="TreeGrafter"/>
</dbReference>
<dbReference type="CDD" id="cd03449">
    <property type="entry name" value="R_hydratase"/>
    <property type="match status" value="1"/>
</dbReference>
<gene>
    <name evidence="2" type="ORF">SAMN04515656_102204</name>
</gene>
<evidence type="ECO:0000313" key="3">
    <source>
        <dbReference type="Proteomes" id="UP000199394"/>
    </source>
</evidence>
<dbReference type="InterPro" id="IPR002539">
    <property type="entry name" value="MaoC-like_dom"/>
</dbReference>